<dbReference type="AlphaFoldDB" id="A0A7G1GZ24"/>
<evidence type="ECO:0000259" key="7">
    <source>
        <dbReference type="Pfam" id="PF02769"/>
    </source>
</evidence>
<evidence type="ECO:0000259" key="6">
    <source>
        <dbReference type="Pfam" id="PF00586"/>
    </source>
</evidence>
<proteinExistence type="predicted"/>
<keyword evidence="9" id="KW-1185">Reference proteome</keyword>
<feature type="domain" description="PurM-like C-terminal" evidence="7">
    <location>
        <begin position="145"/>
        <end position="317"/>
    </location>
</feature>
<dbReference type="PIRSF" id="PIRSF036407">
    <property type="entry name" value="Selenphspht_syn"/>
    <property type="match status" value="1"/>
</dbReference>
<dbReference type="GO" id="GO:0005524">
    <property type="term" value="F:ATP binding"/>
    <property type="evidence" value="ECO:0007669"/>
    <property type="project" value="UniProtKB-KW"/>
</dbReference>
<evidence type="ECO:0000256" key="2">
    <source>
        <dbReference type="ARBA" id="ARBA00022741"/>
    </source>
</evidence>
<dbReference type="PANTHER" id="PTHR10256">
    <property type="entry name" value="SELENIDE, WATER DIKINASE"/>
    <property type="match status" value="1"/>
</dbReference>
<dbReference type="InterPro" id="IPR036676">
    <property type="entry name" value="PurM-like_C_sf"/>
</dbReference>
<dbReference type="Pfam" id="PF00586">
    <property type="entry name" value="AIRS"/>
    <property type="match status" value="1"/>
</dbReference>
<dbReference type="SUPFAM" id="SSF55326">
    <property type="entry name" value="PurM N-terminal domain-like"/>
    <property type="match status" value="1"/>
</dbReference>
<keyword evidence="5" id="KW-0711">Selenium</keyword>
<accession>A0A7G1GZ24</accession>
<protein>
    <submittedName>
        <fullName evidence="8">Selenide, water dikinase</fullName>
    </submittedName>
</protein>
<evidence type="ECO:0000313" key="9">
    <source>
        <dbReference type="Proteomes" id="UP000516360"/>
    </source>
</evidence>
<dbReference type="Pfam" id="PF02769">
    <property type="entry name" value="AIRS_C"/>
    <property type="match status" value="1"/>
</dbReference>
<dbReference type="GO" id="GO:0016260">
    <property type="term" value="P:selenocysteine biosynthetic process"/>
    <property type="evidence" value="ECO:0007669"/>
    <property type="project" value="TreeGrafter"/>
</dbReference>
<dbReference type="SUPFAM" id="SSF56042">
    <property type="entry name" value="PurM C-terminal domain-like"/>
    <property type="match status" value="1"/>
</dbReference>
<evidence type="ECO:0000256" key="4">
    <source>
        <dbReference type="ARBA" id="ARBA00022840"/>
    </source>
</evidence>
<feature type="domain" description="PurM-like N-terminal" evidence="6">
    <location>
        <begin position="26"/>
        <end position="133"/>
    </location>
</feature>
<dbReference type="Gene3D" id="3.30.1330.10">
    <property type="entry name" value="PurM-like, N-terminal domain"/>
    <property type="match status" value="1"/>
</dbReference>
<dbReference type="PANTHER" id="PTHR10256:SF0">
    <property type="entry name" value="INACTIVE SELENIDE, WATER DIKINASE-LIKE PROTEIN-RELATED"/>
    <property type="match status" value="1"/>
</dbReference>
<dbReference type="KEGG" id="dtp:JZK55_06620"/>
<evidence type="ECO:0000256" key="5">
    <source>
        <dbReference type="ARBA" id="ARBA00023266"/>
    </source>
</evidence>
<evidence type="ECO:0000256" key="1">
    <source>
        <dbReference type="ARBA" id="ARBA00022679"/>
    </source>
</evidence>
<dbReference type="InterPro" id="IPR036921">
    <property type="entry name" value="PurM-like_N_sf"/>
</dbReference>
<dbReference type="Proteomes" id="UP000516360">
    <property type="component" value="Chromosome"/>
</dbReference>
<organism evidence="8 9">
    <name type="scientific">Dissulfurispira thermophila</name>
    <dbReference type="NCBI Taxonomy" id="2715679"/>
    <lineage>
        <taxon>Bacteria</taxon>
        <taxon>Pseudomonadati</taxon>
        <taxon>Nitrospirota</taxon>
        <taxon>Thermodesulfovibrionia</taxon>
        <taxon>Thermodesulfovibrionales</taxon>
        <taxon>Dissulfurispiraceae</taxon>
        <taxon>Dissulfurispira</taxon>
    </lineage>
</organism>
<keyword evidence="3 8" id="KW-0418">Kinase</keyword>
<dbReference type="GO" id="GO:0004756">
    <property type="term" value="F:selenide, water dikinase activity"/>
    <property type="evidence" value="ECO:0007669"/>
    <property type="project" value="TreeGrafter"/>
</dbReference>
<dbReference type="InterPro" id="IPR004536">
    <property type="entry name" value="SPS/SelD"/>
</dbReference>
<keyword evidence="4" id="KW-0067">ATP-binding</keyword>
<dbReference type="RefSeq" id="WP_203473220.1">
    <property type="nucleotide sequence ID" value="NZ_AP022873.1"/>
</dbReference>
<reference evidence="8 9" key="1">
    <citation type="submission" date="2020-03" db="EMBL/GenBank/DDBJ databases">
        <title>Complete genome sequences of two sulfur-disproportionating bacterial strains T55J and Mzg5.</title>
        <authorList>
            <person name="Umezawa K."/>
            <person name="Kojima H."/>
            <person name="Kato Y."/>
            <person name="Fukui M."/>
        </authorList>
    </citation>
    <scope>NUCLEOTIDE SEQUENCE [LARGE SCALE GENOMIC DNA]</scope>
    <source>
        <strain evidence="8 9">T55J</strain>
    </source>
</reference>
<evidence type="ECO:0000256" key="3">
    <source>
        <dbReference type="ARBA" id="ARBA00022777"/>
    </source>
</evidence>
<dbReference type="InterPro" id="IPR010918">
    <property type="entry name" value="PurM-like_C_dom"/>
</dbReference>
<gene>
    <name evidence="8" type="primary">selD</name>
    <name evidence="8" type="ORF">JZK55_06620</name>
</gene>
<dbReference type="Gene3D" id="3.90.650.10">
    <property type="entry name" value="PurM-like C-terminal domain"/>
    <property type="match status" value="1"/>
</dbReference>
<dbReference type="EMBL" id="AP022873">
    <property type="protein sequence ID" value="BCB95740.1"/>
    <property type="molecule type" value="Genomic_DNA"/>
</dbReference>
<keyword evidence="1" id="KW-0808">Transferase</keyword>
<sequence length="319" mass="34028">MGPSDLEEIISDIQPCESASVLVGPGDDAGIYLLNDTAIVETVDVITPVVNDPFTFGAISANNSLSDVYAMGGKPISALAIAGFSSCDYESSVFKEILRGAVHSLNRAGAILIGGHSFEDAELKFGLSVTGVVNREKILRVSGAEEGDIIVITKPIGIGILTTSLKGEKLTDADLKTAIGWMLTLNDKASKLALKADATACTDITGFGLLGHAYNMVKDSDIDFEITMANVPVLEHVHEMIDSGMIAEGAYNNLKFFAEKVEFSSYITEEDRLLLSDPQTSGGLLITLKEENLKVFEESDIFFSVIGRVIKGSGRIVVK</sequence>
<dbReference type="InterPro" id="IPR016188">
    <property type="entry name" value="PurM-like_N"/>
</dbReference>
<dbReference type="GO" id="GO:0005737">
    <property type="term" value="C:cytoplasm"/>
    <property type="evidence" value="ECO:0007669"/>
    <property type="project" value="TreeGrafter"/>
</dbReference>
<keyword evidence="2" id="KW-0547">Nucleotide-binding</keyword>
<evidence type="ECO:0000313" key="8">
    <source>
        <dbReference type="EMBL" id="BCB95740.1"/>
    </source>
</evidence>
<dbReference type="CDD" id="cd02195">
    <property type="entry name" value="SelD"/>
    <property type="match status" value="1"/>
</dbReference>
<name>A0A7G1GZ24_9BACT</name>
<dbReference type="NCBIfam" id="TIGR00476">
    <property type="entry name" value="selD"/>
    <property type="match status" value="1"/>
</dbReference>